<feature type="non-terminal residue" evidence="2">
    <location>
        <position position="1"/>
    </location>
</feature>
<protein>
    <submittedName>
        <fullName evidence="2">Uncharacterized protein</fullName>
    </submittedName>
</protein>
<proteinExistence type="predicted"/>
<reference evidence="2 3" key="1">
    <citation type="submission" date="2021-06" db="EMBL/GenBank/DDBJ databases">
        <authorList>
            <person name="Palmer J.M."/>
        </authorList>
    </citation>
    <scope>NUCLEOTIDE SEQUENCE [LARGE SCALE GENOMIC DNA]</scope>
    <source>
        <strain evidence="2 3">GA_2019</strain>
        <tissue evidence="2">Muscle</tissue>
    </source>
</reference>
<feature type="compositionally biased region" description="Polar residues" evidence="1">
    <location>
        <begin position="24"/>
        <end position="36"/>
    </location>
</feature>
<sequence>LPINRLLRPAAPRPFVKANPARQTLTSRVMSKSPSPNECRPGAATGRAPAGSTTLTVHANHLPGKDSKQMWSLVTYCRNHIETGQGTGSAEHKQRRKPFHFQPPMITTDPTSAPNVSTHSGGHYGSWVDITKTCMGPFSSSQSALSNGTTHVQKNLSYTKLEAQTHCVKIVDQKHYVPCQTTLLKRLGLFWERGMVWEDMDGLIIFGSVCPFQWYHTCPEKPLLREAGSPNAHQESHLAVLHHMR</sequence>
<evidence type="ECO:0000313" key="2">
    <source>
        <dbReference type="EMBL" id="MEQ2173306.1"/>
    </source>
</evidence>
<comment type="caution">
    <text evidence="2">The sequence shown here is derived from an EMBL/GenBank/DDBJ whole genome shotgun (WGS) entry which is preliminary data.</text>
</comment>
<organism evidence="2 3">
    <name type="scientific">Goodea atripinnis</name>
    <dbReference type="NCBI Taxonomy" id="208336"/>
    <lineage>
        <taxon>Eukaryota</taxon>
        <taxon>Metazoa</taxon>
        <taxon>Chordata</taxon>
        <taxon>Craniata</taxon>
        <taxon>Vertebrata</taxon>
        <taxon>Euteleostomi</taxon>
        <taxon>Actinopterygii</taxon>
        <taxon>Neopterygii</taxon>
        <taxon>Teleostei</taxon>
        <taxon>Neoteleostei</taxon>
        <taxon>Acanthomorphata</taxon>
        <taxon>Ovalentaria</taxon>
        <taxon>Atherinomorphae</taxon>
        <taxon>Cyprinodontiformes</taxon>
        <taxon>Goodeidae</taxon>
        <taxon>Goodea</taxon>
    </lineage>
</organism>
<feature type="compositionally biased region" description="Low complexity" evidence="1">
    <location>
        <begin position="40"/>
        <end position="52"/>
    </location>
</feature>
<feature type="region of interest" description="Disordered" evidence="1">
    <location>
        <begin position="24"/>
        <end position="52"/>
    </location>
</feature>
<name>A0ABV0NQL9_9TELE</name>
<accession>A0ABV0NQL9</accession>
<dbReference type="Proteomes" id="UP001476798">
    <property type="component" value="Unassembled WGS sequence"/>
</dbReference>
<dbReference type="EMBL" id="JAHRIO010044969">
    <property type="protein sequence ID" value="MEQ2173306.1"/>
    <property type="molecule type" value="Genomic_DNA"/>
</dbReference>
<keyword evidence="3" id="KW-1185">Reference proteome</keyword>
<evidence type="ECO:0000313" key="3">
    <source>
        <dbReference type="Proteomes" id="UP001476798"/>
    </source>
</evidence>
<gene>
    <name evidence="2" type="ORF">GOODEAATRI_030800</name>
</gene>
<evidence type="ECO:0000256" key="1">
    <source>
        <dbReference type="SAM" id="MobiDB-lite"/>
    </source>
</evidence>